<keyword evidence="8" id="KW-1185">Reference proteome</keyword>
<dbReference type="EMBL" id="JACOPG010000001">
    <property type="protein sequence ID" value="MBC5685197.1"/>
    <property type="molecule type" value="Genomic_DNA"/>
</dbReference>
<evidence type="ECO:0000313" key="7">
    <source>
        <dbReference type="EMBL" id="MBC5685197.1"/>
    </source>
</evidence>
<keyword evidence="3" id="KW-0133">Cell shape</keyword>
<feature type="transmembrane region" description="Helical" evidence="6">
    <location>
        <begin position="6"/>
        <end position="25"/>
    </location>
</feature>
<feature type="transmembrane region" description="Helical" evidence="6">
    <location>
        <begin position="153"/>
        <end position="173"/>
    </location>
</feature>
<dbReference type="Proteomes" id="UP000643810">
    <property type="component" value="Unassembled WGS sequence"/>
</dbReference>
<feature type="transmembrane region" description="Helical" evidence="6">
    <location>
        <begin position="216"/>
        <end position="249"/>
    </location>
</feature>
<evidence type="ECO:0000256" key="4">
    <source>
        <dbReference type="ARBA" id="ARBA00022989"/>
    </source>
</evidence>
<feature type="transmembrane region" description="Helical" evidence="6">
    <location>
        <begin position="98"/>
        <end position="117"/>
    </location>
</feature>
<feature type="transmembrane region" description="Helical" evidence="6">
    <location>
        <begin position="406"/>
        <end position="430"/>
    </location>
</feature>
<proteinExistence type="predicted"/>
<evidence type="ECO:0000313" key="8">
    <source>
        <dbReference type="Proteomes" id="UP000643810"/>
    </source>
</evidence>
<reference evidence="7 8" key="1">
    <citation type="submission" date="2020-08" db="EMBL/GenBank/DDBJ databases">
        <title>Genome public.</title>
        <authorList>
            <person name="Liu C."/>
            <person name="Sun Q."/>
        </authorList>
    </citation>
    <scope>NUCLEOTIDE SEQUENCE [LARGE SCALE GENOMIC DNA]</scope>
    <source>
        <strain evidence="7 8">NSJ-9</strain>
    </source>
</reference>
<accession>A0ABR7GCN0</accession>
<keyword evidence="4 6" id="KW-1133">Transmembrane helix</keyword>
<feature type="transmembrane region" description="Helical" evidence="6">
    <location>
        <begin position="369"/>
        <end position="394"/>
    </location>
</feature>
<dbReference type="InterPro" id="IPR001182">
    <property type="entry name" value="FtsW/RodA"/>
</dbReference>
<feature type="transmembrane region" description="Helical" evidence="6">
    <location>
        <begin position="68"/>
        <end position="86"/>
    </location>
</feature>
<protein>
    <submittedName>
        <fullName evidence="7">FtsW/RodA/SpoVE family cell cycle protein</fullName>
    </submittedName>
</protein>
<dbReference type="PANTHER" id="PTHR30474:SF3">
    <property type="entry name" value="PEPTIDOGLYCAN GLYCOSYLTRANSFERASE RODA"/>
    <property type="match status" value="1"/>
</dbReference>
<dbReference type="Pfam" id="PF01098">
    <property type="entry name" value="FTSW_RODA_SPOVE"/>
    <property type="match status" value="1"/>
</dbReference>
<evidence type="ECO:0000256" key="5">
    <source>
        <dbReference type="ARBA" id="ARBA00023136"/>
    </source>
</evidence>
<feature type="transmembrane region" description="Helical" evidence="6">
    <location>
        <begin position="185"/>
        <end position="204"/>
    </location>
</feature>
<evidence type="ECO:0000256" key="1">
    <source>
        <dbReference type="ARBA" id="ARBA00004141"/>
    </source>
</evidence>
<evidence type="ECO:0000256" key="2">
    <source>
        <dbReference type="ARBA" id="ARBA00022692"/>
    </source>
</evidence>
<dbReference type="PANTHER" id="PTHR30474">
    <property type="entry name" value="CELL CYCLE PROTEIN"/>
    <property type="match status" value="1"/>
</dbReference>
<evidence type="ECO:0000256" key="6">
    <source>
        <dbReference type="SAM" id="Phobius"/>
    </source>
</evidence>
<feature type="transmembrane region" description="Helical" evidence="6">
    <location>
        <begin position="255"/>
        <end position="275"/>
    </location>
</feature>
<name>A0ABR7GCN0_9FIRM</name>
<comment type="subcellular location">
    <subcellularLocation>
        <location evidence="1">Membrane</location>
        <topology evidence="1">Multi-pass membrane protein</topology>
    </subcellularLocation>
</comment>
<organism evidence="7 8">
    <name type="scientific">Roseburia lenta</name>
    <dbReference type="NCBI Taxonomy" id="2763061"/>
    <lineage>
        <taxon>Bacteria</taxon>
        <taxon>Bacillati</taxon>
        <taxon>Bacillota</taxon>
        <taxon>Clostridia</taxon>
        <taxon>Lachnospirales</taxon>
        <taxon>Lachnospiraceae</taxon>
        <taxon>Roseburia</taxon>
    </lineage>
</organism>
<gene>
    <name evidence="7" type="ORF">H8R94_00980</name>
</gene>
<feature type="transmembrane region" description="Helical" evidence="6">
    <location>
        <begin position="123"/>
        <end position="141"/>
    </location>
</feature>
<keyword evidence="5 6" id="KW-0472">Membrane</keyword>
<sequence>MVHLIVSVSRFSMLFMIAIYTYYCFATLKKNISERRQTRLYKKQTTLMYGLLINANLVLYLVMQDIRVLGLCLCEILLFAITLLIYQKIYAHASKALVNNMCMLLAISFLILTRLDIDKAIKQFAFAGVAVVITCFVPILVAKLKVWDKLGFLYGLIGIGGLAFVCLAASTTYGAKLSISIGPVVLQPSEFIKILFIFFSACMLYKSTEFHHVVKVTILAALHVLILVASRDLGGALIYLITYLVMLYVASRKPIYMVLGLGSGALASVVAYHLFAHVRDRVIAWKDPLSVIDDQGYQISQSLFAIGSGGWFGVGLGQGMPDKIPVVKTDFVFSAIAEEFGVVFAICIIFICISCFLMFFNISMQVKDIFYKLIALGIGTLYGTQVFLALGGVTKFIPSTGVTLPLVSYGGSSLLSTIILFAIIQGLYVMQVDKGESDERMERARKKRR</sequence>
<feature type="transmembrane region" description="Helical" evidence="6">
    <location>
        <begin position="340"/>
        <end position="362"/>
    </location>
</feature>
<dbReference type="RefSeq" id="WP_186853616.1">
    <property type="nucleotide sequence ID" value="NZ_JACOPG010000001.1"/>
</dbReference>
<comment type="caution">
    <text evidence="7">The sequence shown here is derived from an EMBL/GenBank/DDBJ whole genome shotgun (WGS) entry which is preliminary data.</text>
</comment>
<feature type="transmembrane region" description="Helical" evidence="6">
    <location>
        <begin position="46"/>
        <end position="62"/>
    </location>
</feature>
<keyword evidence="2 6" id="KW-0812">Transmembrane</keyword>
<evidence type="ECO:0000256" key="3">
    <source>
        <dbReference type="ARBA" id="ARBA00022960"/>
    </source>
</evidence>
<feature type="transmembrane region" description="Helical" evidence="6">
    <location>
        <begin position="296"/>
        <end position="320"/>
    </location>
</feature>